<feature type="transmembrane region" description="Helical" evidence="1">
    <location>
        <begin position="128"/>
        <end position="145"/>
    </location>
</feature>
<dbReference type="InterPro" id="IPR000045">
    <property type="entry name" value="Prepilin_IV_endopep_pep"/>
</dbReference>
<comment type="caution">
    <text evidence="3">The sequence shown here is derived from an EMBL/GenBank/DDBJ whole genome shotgun (WGS) entry which is preliminary data.</text>
</comment>
<reference evidence="4" key="1">
    <citation type="submission" date="2023-06" db="EMBL/GenBank/DDBJ databases">
        <title>Identification and characterization of horizontal gene transfer across gut microbiota members of farm animals based on homology search.</title>
        <authorList>
            <person name="Zeman M."/>
            <person name="Kubasova T."/>
            <person name="Jahodarova E."/>
            <person name="Nykrynova M."/>
            <person name="Rychlik I."/>
        </authorList>
    </citation>
    <scope>NUCLEOTIDE SEQUENCE [LARGE SCALE GENOMIC DNA]</scope>
    <source>
        <strain evidence="4">154_Feed</strain>
    </source>
</reference>
<feature type="domain" description="Prepilin type IV endopeptidase peptidase" evidence="2">
    <location>
        <begin position="14"/>
        <end position="119"/>
    </location>
</feature>
<dbReference type="RefSeq" id="WP_289543767.1">
    <property type="nucleotide sequence ID" value="NZ_JAUDDZ010000001.1"/>
</dbReference>
<dbReference type="EC" id="3.4.23.43" evidence="3"/>
<feature type="transmembrane region" description="Helical" evidence="1">
    <location>
        <begin position="32"/>
        <end position="50"/>
    </location>
</feature>
<gene>
    <name evidence="3" type="ORF">QUW28_00770</name>
</gene>
<feature type="transmembrane region" description="Helical" evidence="1">
    <location>
        <begin position="57"/>
        <end position="74"/>
    </location>
</feature>
<keyword evidence="1" id="KW-1133">Transmembrane helix</keyword>
<evidence type="ECO:0000313" key="4">
    <source>
        <dbReference type="Proteomes" id="UP001529421"/>
    </source>
</evidence>
<keyword evidence="1" id="KW-0472">Membrane</keyword>
<protein>
    <submittedName>
        <fullName evidence="3">Prepilin peptidase</fullName>
        <ecNumber evidence="3">3.4.23.43</ecNumber>
    </submittedName>
</protein>
<keyword evidence="3" id="KW-0378">Hydrolase</keyword>
<evidence type="ECO:0000313" key="3">
    <source>
        <dbReference type="EMBL" id="MDM8274036.1"/>
    </source>
</evidence>
<accession>A0ABT7V6B1</accession>
<dbReference type="Gene3D" id="1.20.120.1220">
    <property type="match status" value="1"/>
</dbReference>
<name>A0ABT7V6B1_9ACTN</name>
<evidence type="ECO:0000256" key="1">
    <source>
        <dbReference type="SAM" id="Phobius"/>
    </source>
</evidence>
<organism evidence="3 4">
    <name type="scientific">Enorma phocaeensis</name>
    <dbReference type="NCBI Taxonomy" id="1871019"/>
    <lineage>
        <taxon>Bacteria</taxon>
        <taxon>Bacillati</taxon>
        <taxon>Actinomycetota</taxon>
        <taxon>Coriobacteriia</taxon>
        <taxon>Coriobacteriales</taxon>
        <taxon>Coriobacteriaceae</taxon>
        <taxon>Enorma</taxon>
    </lineage>
</organism>
<sequence>MDAAVALGVPAWAVLAVPLAVAALLDLRERRLPNALAAVIACAAAALSYLTAGWQTLLVHALMALAVCGALFGFELGWRQANHEAGLGMGDLKALFSLMLLDPWGGLFTFAFSLFAMAVSGVIMGRRALPLLPFIFIVWMVMGAMG</sequence>
<dbReference type="EMBL" id="JAUDDZ010000001">
    <property type="protein sequence ID" value="MDM8274036.1"/>
    <property type="molecule type" value="Genomic_DNA"/>
</dbReference>
<proteinExistence type="predicted"/>
<dbReference type="GO" id="GO:0004190">
    <property type="term" value="F:aspartic-type endopeptidase activity"/>
    <property type="evidence" value="ECO:0007669"/>
    <property type="project" value="UniProtKB-EC"/>
</dbReference>
<keyword evidence="4" id="KW-1185">Reference proteome</keyword>
<evidence type="ECO:0000259" key="2">
    <source>
        <dbReference type="Pfam" id="PF01478"/>
    </source>
</evidence>
<dbReference type="Pfam" id="PF01478">
    <property type="entry name" value="Peptidase_A24"/>
    <property type="match status" value="1"/>
</dbReference>
<dbReference type="Proteomes" id="UP001529421">
    <property type="component" value="Unassembled WGS sequence"/>
</dbReference>
<keyword evidence="1" id="KW-0812">Transmembrane</keyword>
<feature type="transmembrane region" description="Helical" evidence="1">
    <location>
        <begin position="94"/>
        <end position="116"/>
    </location>
</feature>